<dbReference type="Proteomes" id="UP000248090">
    <property type="component" value="Unassembled WGS sequence"/>
</dbReference>
<reference evidence="1 2" key="1">
    <citation type="submission" date="2015-03" db="EMBL/GenBank/DDBJ databases">
        <authorList>
            <person name="Krishnan R."/>
            <person name="Midha S."/>
            <person name="Patil P.B."/>
            <person name="Rameshkumar N."/>
        </authorList>
    </citation>
    <scope>NUCLEOTIDE SEQUENCE [LARGE SCALE GENOMIC DNA]</scope>
    <source>
        <strain evidence="1 2">L1E11</strain>
    </source>
</reference>
<evidence type="ECO:0000313" key="1">
    <source>
        <dbReference type="EMBL" id="PXF32874.1"/>
    </source>
</evidence>
<sequence>MLTFAIAIGSSASWAAPLNWNSLREGTFYLFPQGTTDLQLSWEDAVGRASQDEDHVYLLNRRGALSQSWILGTDKTNGSDTAVLNDKGPYQLEITGYSARRFSVVSNSSNIVLQPPKGRYFMDTSQTDAELYFKVKANEQAKLGGKYYRGITALEAVRLSDNKKVTLTLNQSYQYGYQYDLADLPTSSSDQLWKLTLKGQGGRPAFWLDGTNNYFAQNTAALDEDINLYTVGTVGLTLNNTVLGNTPLLGLYGYYYDTPNKANNPPSAALAEILKTKPKVISQYAIYDSLTRDPSRMDAPLAQYKADGVEQTITLISGSGRDGSTSITEDNGDIRTGISKWLDAIVRANYPGPHYLAIADEPNFRYPDYATFEKAVVSLSEFINNYPGARQAGVRVIAPASSRFTETPPTTLDVKSTERRGVQWAAQLLKSYPSTLDALAWHEWMVYDLLDTRRYRTEVQTAASLVGKKTDGSPRIPLLIDQTNIGPGNSTSDYEQNTLFAAMWWASAVINASQDGLLSAFSFFPGVDDTNHHKGIMTSDFQLRPVGYAQQFVAKHWLTKVQKLNNDAFEVDAMAMSDGAQRRILGVNKAPYRVQNVTLGGTGVPCNNSSLKLTVFNKWGEYERSTSCSNGKVTFTVPGETIFALSWTAQ</sequence>
<dbReference type="SUPFAM" id="SSF51445">
    <property type="entry name" value="(Trans)glycosidases"/>
    <property type="match status" value="1"/>
</dbReference>
<dbReference type="InterPro" id="IPR017853">
    <property type="entry name" value="GH"/>
</dbReference>
<organism evidence="1 2">
    <name type="scientific">Pokkaliibacter plantistimulans</name>
    <dbReference type="NCBI Taxonomy" id="1635171"/>
    <lineage>
        <taxon>Bacteria</taxon>
        <taxon>Pseudomonadati</taxon>
        <taxon>Pseudomonadota</taxon>
        <taxon>Gammaproteobacteria</taxon>
        <taxon>Oceanospirillales</taxon>
        <taxon>Balneatrichaceae</taxon>
        <taxon>Pokkaliibacter</taxon>
    </lineage>
</organism>
<name>A0ABX5M1V6_9GAMM</name>
<proteinExistence type="predicted"/>
<dbReference type="EMBL" id="LAPT01000006">
    <property type="protein sequence ID" value="PXF32874.1"/>
    <property type="molecule type" value="Genomic_DNA"/>
</dbReference>
<comment type="caution">
    <text evidence="1">The sequence shown here is derived from an EMBL/GenBank/DDBJ whole genome shotgun (WGS) entry which is preliminary data.</text>
</comment>
<gene>
    <name evidence="1" type="ORF">WH50_02170</name>
</gene>
<accession>A0ABX5M1V6</accession>
<dbReference type="Gene3D" id="3.20.20.80">
    <property type="entry name" value="Glycosidases"/>
    <property type="match status" value="1"/>
</dbReference>
<evidence type="ECO:0000313" key="2">
    <source>
        <dbReference type="Proteomes" id="UP000248090"/>
    </source>
</evidence>
<keyword evidence="2" id="KW-1185">Reference proteome</keyword>
<protein>
    <submittedName>
        <fullName evidence="1">Uncharacterized protein</fullName>
    </submittedName>
</protein>